<feature type="compositionally biased region" description="Basic and acidic residues" evidence="1">
    <location>
        <begin position="145"/>
        <end position="162"/>
    </location>
</feature>
<sequence length="193" mass="20994">MSTDRSKTVVMVVLVLAGVAVLAAVVVLAMGRGGELARTHPDVPPLPLIDGVPVTGPEVAMLRLPRALWGYQMGVTDEALHRLAYALTERDARMAALEQHVADLRRQLDETERPEAGPSHDPFESGPERFETERRDAFEGEGPDAFDHEGRDAFGAEGRDAFAGEGPEVFEGEGPGVFEGGRELLENEEPRKR</sequence>
<dbReference type="Proteomes" id="UP001595872">
    <property type="component" value="Unassembled WGS sequence"/>
</dbReference>
<feature type="compositionally biased region" description="Basic and acidic residues" evidence="1">
    <location>
        <begin position="121"/>
        <end position="138"/>
    </location>
</feature>
<feature type="compositionally biased region" description="Basic and acidic residues" evidence="1">
    <location>
        <begin position="180"/>
        <end position="193"/>
    </location>
</feature>
<feature type="region of interest" description="Disordered" evidence="1">
    <location>
        <begin position="110"/>
        <end position="193"/>
    </location>
</feature>
<reference evidence="3" key="1">
    <citation type="journal article" date="2019" name="Int. J. Syst. Evol. Microbiol.">
        <title>The Global Catalogue of Microorganisms (GCM) 10K type strain sequencing project: providing services to taxonomists for standard genome sequencing and annotation.</title>
        <authorList>
            <consortium name="The Broad Institute Genomics Platform"/>
            <consortium name="The Broad Institute Genome Sequencing Center for Infectious Disease"/>
            <person name="Wu L."/>
            <person name="Ma J."/>
        </authorList>
    </citation>
    <scope>NUCLEOTIDE SEQUENCE [LARGE SCALE GENOMIC DNA]</scope>
    <source>
        <strain evidence="3">KLKA75</strain>
    </source>
</reference>
<keyword evidence="3" id="KW-1185">Reference proteome</keyword>
<organism evidence="2 3">
    <name type="scientific">Actinomadura gamaensis</name>
    <dbReference type="NCBI Taxonomy" id="1763541"/>
    <lineage>
        <taxon>Bacteria</taxon>
        <taxon>Bacillati</taxon>
        <taxon>Actinomycetota</taxon>
        <taxon>Actinomycetes</taxon>
        <taxon>Streptosporangiales</taxon>
        <taxon>Thermomonosporaceae</taxon>
        <taxon>Actinomadura</taxon>
    </lineage>
</organism>
<evidence type="ECO:0008006" key="4">
    <source>
        <dbReference type="Google" id="ProtNLM"/>
    </source>
</evidence>
<evidence type="ECO:0000256" key="1">
    <source>
        <dbReference type="SAM" id="MobiDB-lite"/>
    </source>
</evidence>
<dbReference type="EMBL" id="JBHSIT010000001">
    <property type="protein sequence ID" value="MFC4905748.1"/>
    <property type="molecule type" value="Genomic_DNA"/>
</dbReference>
<dbReference type="RefSeq" id="WP_378251491.1">
    <property type="nucleotide sequence ID" value="NZ_JBHSIT010000001.1"/>
</dbReference>
<evidence type="ECO:0000313" key="2">
    <source>
        <dbReference type="EMBL" id="MFC4905748.1"/>
    </source>
</evidence>
<comment type="caution">
    <text evidence="2">The sequence shown here is derived from an EMBL/GenBank/DDBJ whole genome shotgun (WGS) entry which is preliminary data.</text>
</comment>
<accession>A0ABV9TNW0</accession>
<evidence type="ECO:0000313" key="3">
    <source>
        <dbReference type="Proteomes" id="UP001595872"/>
    </source>
</evidence>
<protein>
    <recommendedName>
        <fullName evidence="4">DivIVA domain-containing protein</fullName>
    </recommendedName>
</protein>
<name>A0ABV9TNW0_9ACTN</name>
<proteinExistence type="predicted"/>
<gene>
    <name evidence="2" type="ORF">ACFPCY_00315</name>
</gene>